<dbReference type="GO" id="GO:0004347">
    <property type="term" value="F:glucose-6-phosphate isomerase activity"/>
    <property type="evidence" value="ECO:0007669"/>
    <property type="project" value="InterPro"/>
</dbReference>
<dbReference type="PROSITE" id="PS51464">
    <property type="entry name" value="SIS"/>
    <property type="match status" value="1"/>
</dbReference>
<dbReference type="GeneID" id="25401768"/>
<dbReference type="CDD" id="cd05017">
    <property type="entry name" value="SIS_PGI_PMI_1"/>
    <property type="match status" value="1"/>
</dbReference>
<keyword evidence="2" id="KW-0413">Isomerase</keyword>
<accession>A0A0F7FI87</accession>
<dbReference type="HOGENOM" id="CLU_059687_0_0_2"/>
<evidence type="ECO:0000256" key="1">
    <source>
        <dbReference type="ARBA" id="ARBA00010523"/>
    </source>
</evidence>
<evidence type="ECO:0000259" key="3">
    <source>
        <dbReference type="PROSITE" id="PS51464"/>
    </source>
</evidence>
<comment type="similarity">
    <text evidence="1">Belongs to the PGI/PMI family.</text>
</comment>
<dbReference type="NCBIfam" id="TIGR02128">
    <property type="entry name" value="G6PI_arch"/>
    <property type="match status" value="1"/>
</dbReference>
<dbReference type="InterPro" id="IPR035484">
    <property type="entry name" value="SIS_PGI/PMI_1"/>
</dbReference>
<protein>
    <recommendedName>
        <fullName evidence="3">SIS domain-containing protein</fullName>
    </recommendedName>
</protein>
<dbReference type="RefSeq" id="WP_052884398.1">
    <property type="nucleotide sequence ID" value="NZ_CP009961.1"/>
</dbReference>
<dbReference type="Pfam" id="PF10432">
    <property type="entry name" value="bact-PGI_C"/>
    <property type="match status" value="1"/>
</dbReference>
<dbReference type="AlphaFoldDB" id="A0A0F7FI87"/>
<sequence length="368" mass="40624">MGAGISIDDIYSLVSPKAKLLDSSGMLLHALSMPKYLSESIVRYKEDVSKLTLPDPSTFDGVVISGMGGSFISGLFLQDLASDRSSKAIILNRDVRLPRFIDEKKLLVAVSYSGNTEETLRIYLEGLRRNIPVVAVTSGGELAAVSEKLGKPVIRLPPGIPPRAAFPHLTAAIAALTSSVLGLDLLGELRRAIDELAKREDSVLSDGLALSRLLFSDVQNNLTPLIYGYSPYLSPAYRFKTQINENSKIHAFFGELPEVNHNEIMGWNGVLKSFTVVFVRGREEPKYMEARIEFLENLFDKNNIRFYNLHGNCEKRACELLSLIMKADVVSIALALLLGVDPTPVDTITQLKKFLDSKIGFSLHREIN</sequence>
<reference evidence="4 5" key="1">
    <citation type="journal article" date="2015" name="Stand. Genomic Sci.">
        <title>Complete genome sequence of and proposal of Thermofilum uzonense sp. nov. a novel hyperthermophilic crenarchaeon and emended description of the genus Thermofilum.</title>
        <authorList>
            <person name="Toshchakov S.V."/>
            <person name="Korzhenkov A.A."/>
            <person name="Samarov N.I."/>
            <person name="Mazunin I.O."/>
            <person name="Mozhey O.I."/>
            <person name="Shmyr I.S."/>
            <person name="Derbikova K.S."/>
            <person name="Taranov E.A."/>
            <person name="Dominova I.N."/>
            <person name="Bonch-Osmolovskaya E.A."/>
            <person name="Patrushev M.V."/>
            <person name="Podosokorskaya O.A."/>
            <person name="Kublanov I.V."/>
        </authorList>
    </citation>
    <scope>NUCLEOTIDE SEQUENCE [LARGE SCALE GENOMIC DNA]</scope>
    <source>
        <strain evidence="4 5">1807-2</strain>
    </source>
</reference>
<dbReference type="EMBL" id="CP009961">
    <property type="protein sequence ID" value="AKG38898.1"/>
    <property type="molecule type" value="Genomic_DNA"/>
</dbReference>
<evidence type="ECO:0000313" key="5">
    <source>
        <dbReference type="Proteomes" id="UP000067434"/>
    </source>
</evidence>
<dbReference type="OrthoDB" id="10151at2157"/>
<dbReference type="PATRIC" id="fig|1550241.5.peg.1255"/>
<dbReference type="GO" id="GO:1901135">
    <property type="term" value="P:carbohydrate derivative metabolic process"/>
    <property type="evidence" value="ECO:0007669"/>
    <property type="project" value="InterPro"/>
</dbReference>
<dbReference type="GO" id="GO:0005975">
    <property type="term" value="P:carbohydrate metabolic process"/>
    <property type="evidence" value="ECO:0007669"/>
    <property type="project" value="InterPro"/>
</dbReference>
<dbReference type="GO" id="GO:0004476">
    <property type="term" value="F:mannose-6-phosphate isomerase activity"/>
    <property type="evidence" value="ECO:0007669"/>
    <property type="project" value="InterPro"/>
</dbReference>
<name>A0A0F7FI87_9CREN</name>
<keyword evidence="5" id="KW-1185">Reference proteome</keyword>
<proteinExistence type="inferred from homology"/>
<evidence type="ECO:0000313" key="4">
    <source>
        <dbReference type="EMBL" id="AKG38898.1"/>
    </source>
</evidence>
<evidence type="ECO:0000256" key="2">
    <source>
        <dbReference type="ARBA" id="ARBA00023235"/>
    </source>
</evidence>
<dbReference type="InterPro" id="IPR001347">
    <property type="entry name" value="SIS_dom"/>
</dbReference>
<dbReference type="InterPro" id="IPR019490">
    <property type="entry name" value="Glu6P/Mann6P_isomerase_C"/>
</dbReference>
<feature type="domain" description="SIS" evidence="3">
    <location>
        <begin position="52"/>
        <end position="188"/>
    </location>
</feature>
<organism evidence="4 5">
    <name type="scientific">Infirmifilum uzonense</name>
    <dbReference type="NCBI Taxonomy" id="1550241"/>
    <lineage>
        <taxon>Archaea</taxon>
        <taxon>Thermoproteota</taxon>
        <taxon>Thermoprotei</taxon>
        <taxon>Thermofilales</taxon>
        <taxon>Thermofilaceae</taxon>
        <taxon>Infirmifilum</taxon>
    </lineage>
</organism>
<dbReference type="CDD" id="cd05637">
    <property type="entry name" value="SIS_PGI_PMI_2"/>
    <property type="match status" value="1"/>
</dbReference>
<dbReference type="Gene3D" id="3.40.50.10490">
    <property type="entry name" value="Glucose-6-phosphate isomerase like protein, domain 1"/>
    <property type="match status" value="2"/>
</dbReference>
<dbReference type="InterPro" id="IPR046348">
    <property type="entry name" value="SIS_dom_sf"/>
</dbReference>
<dbReference type="Proteomes" id="UP000067434">
    <property type="component" value="Chromosome"/>
</dbReference>
<dbReference type="STRING" id="1550241.MA03_06015"/>
<dbReference type="GO" id="GO:0097367">
    <property type="term" value="F:carbohydrate derivative binding"/>
    <property type="evidence" value="ECO:0007669"/>
    <property type="project" value="InterPro"/>
</dbReference>
<dbReference type="KEGG" id="thf:MA03_06015"/>
<dbReference type="SUPFAM" id="SSF53697">
    <property type="entry name" value="SIS domain"/>
    <property type="match status" value="1"/>
</dbReference>
<gene>
    <name evidence="4" type="ORF">MA03_06015</name>
</gene>